<organism evidence="2 3">
    <name type="scientific">Gymnopilus dilepis</name>
    <dbReference type="NCBI Taxonomy" id="231916"/>
    <lineage>
        <taxon>Eukaryota</taxon>
        <taxon>Fungi</taxon>
        <taxon>Dikarya</taxon>
        <taxon>Basidiomycota</taxon>
        <taxon>Agaricomycotina</taxon>
        <taxon>Agaricomycetes</taxon>
        <taxon>Agaricomycetidae</taxon>
        <taxon>Agaricales</taxon>
        <taxon>Agaricineae</taxon>
        <taxon>Hymenogastraceae</taxon>
        <taxon>Gymnopilus</taxon>
    </lineage>
</organism>
<sequence length="641" mass="72931">MSSEDEYEPDPKNWNRRVRGDGVAVFSCKICQDPRERTANNCARHEGTKVHRDALGDPAEPQLGGLHSQAVNNGVVFEDALRSFLLSASNDFSQPLYPPNHPSLPTACDRAQRSPSPVTGIDWNILEALGEETSFEPSPMQEAFSRIAQASLDFLNSDLSDDELVERGSLSSNGTENDQISEEDRPDIGPSKRLKNYTSDPKTARQWFPWQDKLTCTLDILMHLPRSVFSEKQLDLFLWLLRFNDVDNIPSVKTMKALNETLQKSCGIDTIGYDGVLGNNASTNLYCFTGDGPEDSGPVLAEARQADRWLNEIRSEDTTPMIRIHKDDYYIFEPTMLVNGSFCVPHRWFKRRDILYAKAWGLEVVSTTDKVGWRVRQDQEIEVSERQQLKNMPTLARDHEMYQLPHPSQILDVRTKEEPDVSKPWDLTDPAEGNRWRKRAKGHRVMLLPLWMYCDDTSGNTSKKWNKHNSFLFTLAGLPREHSSKEYNIHFLSTSNLAPPLEMLNGIISQLETAQDEGIWAWDCVLNEPVLIFPVILALLGDNPMQSEFACHIGLKDKYFCPASAGPTKPKKRNKAVETMTEMVHRVKAFLQVGRLRHKAESQRKLRSYFTSARTTTSSAKQPQLLQVLFYRQAGRKYAVQ</sequence>
<dbReference type="PANTHER" id="PTHR31912:SF34">
    <property type="entry name" value="NOTOCHORD-RELATED PROTEIN"/>
    <property type="match status" value="1"/>
</dbReference>
<evidence type="ECO:0000313" key="3">
    <source>
        <dbReference type="Proteomes" id="UP000284706"/>
    </source>
</evidence>
<dbReference type="PANTHER" id="PTHR31912">
    <property type="entry name" value="IP13529P"/>
    <property type="match status" value="1"/>
</dbReference>
<feature type="region of interest" description="Disordered" evidence="1">
    <location>
        <begin position="165"/>
        <end position="198"/>
    </location>
</feature>
<evidence type="ECO:0000313" key="2">
    <source>
        <dbReference type="EMBL" id="PPQ76395.1"/>
    </source>
</evidence>
<comment type="caution">
    <text evidence="2">The sequence shown here is derived from an EMBL/GenBank/DDBJ whole genome shotgun (WGS) entry which is preliminary data.</text>
</comment>
<evidence type="ECO:0000256" key="1">
    <source>
        <dbReference type="SAM" id="MobiDB-lite"/>
    </source>
</evidence>
<dbReference type="STRING" id="231916.A0A409WCY1"/>
<reference evidence="2 3" key="1">
    <citation type="journal article" date="2018" name="Evol. Lett.">
        <title>Horizontal gene cluster transfer increased hallucinogenic mushroom diversity.</title>
        <authorList>
            <person name="Reynolds H.T."/>
            <person name="Vijayakumar V."/>
            <person name="Gluck-Thaler E."/>
            <person name="Korotkin H.B."/>
            <person name="Matheny P.B."/>
            <person name="Slot J.C."/>
        </authorList>
    </citation>
    <scope>NUCLEOTIDE SEQUENCE [LARGE SCALE GENOMIC DNA]</scope>
    <source>
        <strain evidence="2 3">SRW20</strain>
    </source>
</reference>
<accession>A0A409WCY1</accession>
<protein>
    <submittedName>
        <fullName evidence="2">Uncharacterized protein</fullName>
    </submittedName>
</protein>
<gene>
    <name evidence="2" type="ORF">CVT26_015365</name>
</gene>
<proteinExistence type="predicted"/>
<dbReference type="OrthoDB" id="2246127at2759"/>
<dbReference type="EMBL" id="NHYE01005164">
    <property type="protein sequence ID" value="PPQ76395.1"/>
    <property type="molecule type" value="Genomic_DNA"/>
</dbReference>
<feature type="compositionally biased region" description="Polar residues" evidence="1">
    <location>
        <begin position="169"/>
        <end position="178"/>
    </location>
</feature>
<keyword evidence="3" id="KW-1185">Reference proteome</keyword>
<name>A0A409WCY1_9AGAR</name>
<dbReference type="AlphaFoldDB" id="A0A409WCY1"/>
<dbReference type="Proteomes" id="UP000284706">
    <property type="component" value="Unassembled WGS sequence"/>
</dbReference>
<dbReference type="InParanoid" id="A0A409WCY1"/>